<comment type="catalytic activity">
    <reaction evidence="1 8">
        <text>1-(5-phospho-beta-D-ribosyl)-ATP + H2O = 1-(5-phospho-beta-D-ribosyl)-5'-AMP + diphosphate + H(+)</text>
        <dbReference type="Rhea" id="RHEA:22828"/>
        <dbReference type="ChEBI" id="CHEBI:15377"/>
        <dbReference type="ChEBI" id="CHEBI:15378"/>
        <dbReference type="ChEBI" id="CHEBI:33019"/>
        <dbReference type="ChEBI" id="CHEBI:59457"/>
        <dbReference type="ChEBI" id="CHEBI:73183"/>
        <dbReference type="EC" id="3.6.1.31"/>
    </reaction>
</comment>
<evidence type="ECO:0000313" key="11">
    <source>
        <dbReference type="Proteomes" id="UP000427373"/>
    </source>
</evidence>
<dbReference type="PANTHER" id="PTHR42945">
    <property type="entry name" value="HISTIDINE BIOSYNTHESIS BIFUNCTIONAL PROTEIN"/>
    <property type="match status" value="1"/>
</dbReference>
<dbReference type="EMBL" id="CP045484">
    <property type="protein sequence ID" value="QGR17176.1"/>
    <property type="molecule type" value="Genomic_DNA"/>
</dbReference>
<dbReference type="CDD" id="cd11534">
    <property type="entry name" value="NTP-PPase_HisIE_like"/>
    <property type="match status" value="1"/>
</dbReference>
<dbReference type="GO" id="GO:0004636">
    <property type="term" value="F:phosphoribosyl-ATP diphosphatase activity"/>
    <property type="evidence" value="ECO:0007669"/>
    <property type="project" value="UniProtKB-UniRule"/>
</dbReference>
<dbReference type="Pfam" id="PF01503">
    <property type="entry name" value="PRA-PH"/>
    <property type="match status" value="1"/>
</dbReference>
<dbReference type="PANTHER" id="PTHR42945:SF1">
    <property type="entry name" value="HISTIDINE BIOSYNTHESIS BIFUNCTIONAL PROTEIN HIS7"/>
    <property type="match status" value="1"/>
</dbReference>
<gene>
    <name evidence="8 10" type="primary">hisE</name>
    <name evidence="10" type="ORF">D1869_08235</name>
    <name evidence="9" type="ORF">HNQ62_000083</name>
</gene>
<dbReference type="AlphaFoldDB" id="A0A650CHD2"/>
<keyword evidence="3 8" id="KW-0028">Amino-acid biosynthesis</keyword>
<dbReference type="GO" id="GO:0000105">
    <property type="term" value="P:L-histidine biosynthetic process"/>
    <property type="evidence" value="ECO:0007669"/>
    <property type="project" value="UniProtKB-UniRule"/>
</dbReference>
<evidence type="ECO:0000256" key="1">
    <source>
        <dbReference type="ARBA" id="ARBA00001460"/>
    </source>
</evidence>
<dbReference type="InterPro" id="IPR021130">
    <property type="entry name" value="PRib-ATP_PPHydrolase-like"/>
</dbReference>
<keyword evidence="8" id="KW-0963">Cytoplasm</keyword>
<keyword evidence="11" id="KW-1185">Reference proteome</keyword>
<keyword evidence="6 8" id="KW-0067">ATP-binding</keyword>
<dbReference type="KEGG" id="soh:D1869_08235"/>
<evidence type="ECO:0000313" key="10">
    <source>
        <dbReference type="EMBL" id="QGR17176.1"/>
    </source>
</evidence>
<evidence type="ECO:0000256" key="4">
    <source>
        <dbReference type="ARBA" id="ARBA00022741"/>
    </source>
</evidence>
<dbReference type="SMR" id="A0A650CHD2"/>
<comment type="subcellular location">
    <subcellularLocation>
        <location evidence="8">Cytoplasm</location>
    </subcellularLocation>
</comment>
<dbReference type="SUPFAM" id="SSF101386">
    <property type="entry name" value="all-alpha NTP pyrophosphatases"/>
    <property type="match status" value="1"/>
</dbReference>
<proteinExistence type="inferred from homology"/>
<name>A0A650CHD2_SULOH</name>
<evidence type="ECO:0000313" key="9">
    <source>
        <dbReference type="EMBL" id="MBB5252365.1"/>
    </source>
</evidence>
<evidence type="ECO:0000256" key="3">
    <source>
        <dbReference type="ARBA" id="ARBA00022605"/>
    </source>
</evidence>
<dbReference type="EC" id="3.6.1.31" evidence="8"/>
<evidence type="ECO:0000256" key="6">
    <source>
        <dbReference type="ARBA" id="ARBA00022840"/>
    </source>
</evidence>
<dbReference type="GO" id="GO:0005737">
    <property type="term" value="C:cytoplasm"/>
    <property type="evidence" value="ECO:0007669"/>
    <property type="project" value="UniProtKB-SubCell"/>
</dbReference>
<reference evidence="9 12" key="2">
    <citation type="submission" date="2020-08" db="EMBL/GenBank/DDBJ databases">
        <title>Genomic Encyclopedia of Type Strains, Phase IV (KMG-IV): sequencing the most valuable type-strain genomes for metagenomic binning, comparative biology and taxonomic classification.</title>
        <authorList>
            <person name="Goeker M."/>
        </authorList>
    </citation>
    <scope>NUCLEOTIDE SEQUENCE [LARGE SCALE GENOMIC DNA]</scope>
    <source>
        <strain evidence="9 12">DSM 12421</strain>
    </source>
</reference>
<dbReference type="NCBIfam" id="TIGR03188">
    <property type="entry name" value="histidine_hisI"/>
    <property type="match status" value="1"/>
</dbReference>
<keyword evidence="7 8" id="KW-0368">Histidine biosynthesis</keyword>
<dbReference type="OrthoDB" id="39686at2157"/>
<dbReference type="GO" id="GO:0005524">
    <property type="term" value="F:ATP binding"/>
    <property type="evidence" value="ECO:0007669"/>
    <property type="project" value="UniProtKB-KW"/>
</dbReference>
<evidence type="ECO:0000256" key="7">
    <source>
        <dbReference type="ARBA" id="ARBA00023102"/>
    </source>
</evidence>
<dbReference type="HAMAP" id="MF_01020">
    <property type="entry name" value="HisE"/>
    <property type="match status" value="1"/>
</dbReference>
<protein>
    <recommendedName>
        <fullName evidence="8">Phosphoribosyl-ATP pyrophosphatase</fullName>
        <shortName evidence="8">PRA-PH</shortName>
        <ecNumber evidence="8">3.6.1.31</ecNumber>
    </recommendedName>
</protein>
<comment type="pathway">
    <text evidence="2 8">Amino-acid biosynthesis; L-histidine biosynthesis; L-histidine from 5-phospho-alpha-D-ribose 1-diphosphate: step 2/9.</text>
</comment>
<keyword evidence="5 8" id="KW-0378">Hydrolase</keyword>
<dbReference type="RefSeq" id="WP_052846573.1">
    <property type="nucleotide sequence ID" value="NZ_AP031374.1"/>
</dbReference>
<evidence type="ECO:0000256" key="2">
    <source>
        <dbReference type="ARBA" id="ARBA00005204"/>
    </source>
</evidence>
<dbReference type="InterPro" id="IPR008179">
    <property type="entry name" value="HisE"/>
</dbReference>
<sequence length="94" mass="10737">MSSNVLDTLYSIILDRISNKKEGSYTVKLLEKGKPYIARKVGEEATEVIVASLSEGRERFISEVADLIYHLFVLMAVEGVKPEDVYEELKRRMK</sequence>
<accession>A0A650CHD2</accession>
<dbReference type="Proteomes" id="UP000427373">
    <property type="component" value="Chromosome"/>
</dbReference>
<dbReference type="EMBL" id="JACHFY010000001">
    <property type="protein sequence ID" value="MBB5252365.1"/>
    <property type="molecule type" value="Genomic_DNA"/>
</dbReference>
<keyword evidence="4 8" id="KW-0547">Nucleotide-binding</keyword>
<comment type="similarity">
    <text evidence="8">Belongs to the PRA-PH family.</text>
</comment>
<organism evidence="10 11">
    <name type="scientific">Sulfurisphaera ohwakuensis</name>
    <dbReference type="NCBI Taxonomy" id="69656"/>
    <lineage>
        <taxon>Archaea</taxon>
        <taxon>Thermoproteota</taxon>
        <taxon>Thermoprotei</taxon>
        <taxon>Sulfolobales</taxon>
        <taxon>Sulfolobaceae</taxon>
        <taxon>Sulfurisphaera</taxon>
    </lineage>
</organism>
<dbReference type="GeneID" id="95642308"/>
<reference evidence="10 11" key="1">
    <citation type="submission" date="2019-10" db="EMBL/GenBank/DDBJ databases">
        <title>Genome Sequences from Six Type Strain Members of the Archaeal Family Sulfolobaceae: Acidianus ambivalens, Acidianus infernus, Metallosphaera prunae, Stygiolobus azoricus, Sulfolobus metallicus, and Sulfurisphaera ohwakuensis.</title>
        <authorList>
            <person name="Counts J.A."/>
            <person name="Kelly R.M."/>
        </authorList>
    </citation>
    <scope>NUCLEOTIDE SEQUENCE [LARGE SCALE GENOMIC DNA]</scope>
    <source>
        <strain evidence="10 11">TA-1</strain>
    </source>
</reference>
<evidence type="ECO:0000313" key="12">
    <source>
        <dbReference type="Proteomes" id="UP000582213"/>
    </source>
</evidence>
<dbReference type="Proteomes" id="UP000582213">
    <property type="component" value="Unassembled WGS sequence"/>
</dbReference>
<dbReference type="UniPathway" id="UPA00031">
    <property type="reaction ID" value="UER00007"/>
</dbReference>
<evidence type="ECO:0000256" key="8">
    <source>
        <dbReference type="HAMAP-Rule" id="MF_01020"/>
    </source>
</evidence>
<evidence type="ECO:0000256" key="5">
    <source>
        <dbReference type="ARBA" id="ARBA00022801"/>
    </source>
</evidence>
<dbReference type="Gene3D" id="1.10.287.1080">
    <property type="entry name" value="MazG-like"/>
    <property type="match status" value="1"/>
</dbReference>
<dbReference type="GeneID" id="1459499"/>